<gene>
    <name evidence="1" type="ORF">PGT21_003930</name>
    <name evidence="2" type="ORF">PGTUg99_024508</name>
</gene>
<proteinExistence type="predicted"/>
<name>A0A5B0MJY2_PUCGR</name>
<reference evidence="3 4" key="1">
    <citation type="submission" date="2019-05" db="EMBL/GenBank/DDBJ databases">
        <title>Emergence of the Ug99 lineage of the wheat stem rust pathogen through somatic hybridization.</title>
        <authorList>
            <person name="Li F."/>
            <person name="Upadhyaya N.M."/>
            <person name="Sperschneider J."/>
            <person name="Matny O."/>
            <person name="Nguyen-Phuc H."/>
            <person name="Mago R."/>
            <person name="Raley C."/>
            <person name="Miller M.E."/>
            <person name="Silverstein K.A.T."/>
            <person name="Henningsen E."/>
            <person name="Hirsch C.D."/>
            <person name="Visser B."/>
            <person name="Pretorius Z.A."/>
            <person name="Steffenson B.J."/>
            <person name="Schwessinger B."/>
            <person name="Dodds P.N."/>
            <person name="Figueroa M."/>
        </authorList>
    </citation>
    <scope>NUCLEOTIDE SEQUENCE [LARGE SCALE GENOMIC DNA]</scope>
    <source>
        <strain evidence="1">21-0</strain>
        <strain evidence="2 4">Ug99</strain>
    </source>
</reference>
<dbReference type="EMBL" id="VSWC01000145">
    <property type="protein sequence ID" value="KAA1076356.1"/>
    <property type="molecule type" value="Genomic_DNA"/>
</dbReference>
<organism evidence="1 3">
    <name type="scientific">Puccinia graminis f. sp. tritici</name>
    <dbReference type="NCBI Taxonomy" id="56615"/>
    <lineage>
        <taxon>Eukaryota</taxon>
        <taxon>Fungi</taxon>
        <taxon>Dikarya</taxon>
        <taxon>Basidiomycota</taxon>
        <taxon>Pucciniomycotina</taxon>
        <taxon>Pucciniomycetes</taxon>
        <taxon>Pucciniales</taxon>
        <taxon>Pucciniaceae</taxon>
        <taxon>Puccinia</taxon>
    </lineage>
</organism>
<dbReference type="AlphaFoldDB" id="A0A5B0MJY2"/>
<comment type="caution">
    <text evidence="1">The sequence shown here is derived from an EMBL/GenBank/DDBJ whole genome shotgun (WGS) entry which is preliminary data.</text>
</comment>
<protein>
    <submittedName>
        <fullName evidence="1">Uncharacterized protein</fullName>
    </submittedName>
</protein>
<dbReference type="EMBL" id="VDEP01000038">
    <property type="protein sequence ID" value="KAA1135593.1"/>
    <property type="molecule type" value="Genomic_DNA"/>
</dbReference>
<evidence type="ECO:0000313" key="4">
    <source>
        <dbReference type="Proteomes" id="UP000325313"/>
    </source>
</evidence>
<dbReference type="Proteomes" id="UP000324748">
    <property type="component" value="Unassembled WGS sequence"/>
</dbReference>
<sequence>MDPMDESSVEQLRFSIGTWITDALESIEWVLHLPWKRDIMTNPTAQSDRSLSLLLDSFGAIKTNDDIDDENDDNDDDDDDDEVMIMMMMMMMDGDEANNE</sequence>
<keyword evidence="3" id="KW-1185">Reference proteome</keyword>
<dbReference type="Proteomes" id="UP000325313">
    <property type="component" value="Unassembled WGS sequence"/>
</dbReference>
<accession>A0A5B0MJY2</accession>
<evidence type="ECO:0000313" key="1">
    <source>
        <dbReference type="EMBL" id="KAA1076356.1"/>
    </source>
</evidence>
<evidence type="ECO:0000313" key="3">
    <source>
        <dbReference type="Proteomes" id="UP000324748"/>
    </source>
</evidence>
<evidence type="ECO:0000313" key="2">
    <source>
        <dbReference type="EMBL" id="KAA1135593.1"/>
    </source>
</evidence>